<dbReference type="InterPro" id="IPR036610">
    <property type="entry name" value="PEBP-like_sf"/>
</dbReference>
<protein>
    <recommendedName>
        <fullName evidence="4">Phosphatidylethanolamine-binding protein</fullName>
    </recommendedName>
</protein>
<dbReference type="SUPFAM" id="SSF49777">
    <property type="entry name" value="PEBP-like"/>
    <property type="match status" value="1"/>
</dbReference>
<dbReference type="NCBIfam" id="TIGR00481">
    <property type="entry name" value="YbhB/YbcL family Raf kinase inhibitor-like protein"/>
    <property type="match status" value="1"/>
</dbReference>
<organism evidence="2 3">
    <name type="scientific">Rhodospirillum centenum (strain ATCC 51521 / SW)</name>
    <dbReference type="NCBI Taxonomy" id="414684"/>
    <lineage>
        <taxon>Bacteria</taxon>
        <taxon>Pseudomonadati</taxon>
        <taxon>Pseudomonadota</taxon>
        <taxon>Alphaproteobacteria</taxon>
        <taxon>Rhodospirillales</taxon>
        <taxon>Rhodospirillaceae</taxon>
        <taxon>Rhodospirillum</taxon>
    </lineage>
</organism>
<dbReference type="CDD" id="cd00865">
    <property type="entry name" value="PEBP_bact_arch"/>
    <property type="match status" value="1"/>
</dbReference>
<dbReference type="Gene3D" id="3.90.280.10">
    <property type="entry name" value="PEBP-like"/>
    <property type="match status" value="1"/>
</dbReference>
<evidence type="ECO:0008006" key="4">
    <source>
        <dbReference type="Google" id="ProtNLM"/>
    </source>
</evidence>
<gene>
    <name evidence="2" type="ordered locus">RC1_3166</name>
</gene>
<dbReference type="InterPro" id="IPR008914">
    <property type="entry name" value="PEBP"/>
</dbReference>
<dbReference type="PANTHER" id="PTHR30289:SF1">
    <property type="entry name" value="PEBP (PHOSPHATIDYLETHANOLAMINE-BINDING PROTEIN) FAMILY PROTEIN"/>
    <property type="match status" value="1"/>
</dbReference>
<keyword evidence="1" id="KW-0732">Signal</keyword>
<dbReference type="RefSeq" id="WP_012568309.1">
    <property type="nucleotide sequence ID" value="NC_011420.2"/>
</dbReference>
<feature type="signal peptide" evidence="1">
    <location>
        <begin position="1"/>
        <end position="26"/>
    </location>
</feature>
<dbReference type="EMBL" id="CP000613">
    <property type="protein sequence ID" value="ACJ00530.1"/>
    <property type="molecule type" value="Genomic_DNA"/>
</dbReference>
<evidence type="ECO:0000313" key="2">
    <source>
        <dbReference type="EMBL" id="ACJ00530.1"/>
    </source>
</evidence>
<accession>B6IW56</accession>
<dbReference type="HOGENOM" id="CLU_083918_2_0_5"/>
<sequence>MRMRKAAGWIAAGLVLAGLAAGPALAGEFRLTSTDIAEGAALTQKQVFNGFGCSGQNISPQLSWSGAPAGTRSFVLTAYDPDAPTGSGWWHWVVYNIPADATGLPANAAAGGGLPAGAVQARNDFGTAGFGGACPPPGEVHRYEFRLFALGVERLDVDPAASPALIGFMTRANALGVAKLTAVYTR</sequence>
<feature type="chain" id="PRO_5002844542" description="Phosphatidylethanolamine-binding protein" evidence="1">
    <location>
        <begin position="27"/>
        <end position="186"/>
    </location>
</feature>
<dbReference type="AlphaFoldDB" id="B6IW56"/>
<dbReference type="Pfam" id="PF01161">
    <property type="entry name" value="PBP"/>
    <property type="match status" value="1"/>
</dbReference>
<evidence type="ECO:0000313" key="3">
    <source>
        <dbReference type="Proteomes" id="UP000001591"/>
    </source>
</evidence>
<evidence type="ECO:0000256" key="1">
    <source>
        <dbReference type="SAM" id="SignalP"/>
    </source>
</evidence>
<dbReference type="KEGG" id="rce:RC1_3166"/>
<name>B6IW56_RHOCS</name>
<dbReference type="STRING" id="414684.RC1_3166"/>
<dbReference type="PANTHER" id="PTHR30289">
    <property type="entry name" value="UNCHARACTERIZED PROTEIN YBCL-RELATED"/>
    <property type="match status" value="1"/>
</dbReference>
<proteinExistence type="predicted"/>
<dbReference type="Proteomes" id="UP000001591">
    <property type="component" value="Chromosome"/>
</dbReference>
<dbReference type="InterPro" id="IPR005247">
    <property type="entry name" value="YbhB_YbcL/LppC-like"/>
</dbReference>
<dbReference type="eggNOG" id="COG1881">
    <property type="taxonomic scope" value="Bacteria"/>
</dbReference>
<keyword evidence="3" id="KW-1185">Reference proteome</keyword>
<reference evidence="2 3" key="1">
    <citation type="journal article" date="2010" name="BMC Genomics">
        <title>Metabolic flexibility revealed in the genome of the cyst-forming alpha-1 proteobacterium Rhodospirillum centenum.</title>
        <authorList>
            <person name="Lu Y.K."/>
            <person name="Marden J."/>
            <person name="Han M."/>
            <person name="Swingley W.D."/>
            <person name="Mastrian S.D."/>
            <person name="Chowdhury S.R."/>
            <person name="Hao J."/>
            <person name="Helmy T."/>
            <person name="Kim S."/>
            <person name="Kurdoglu A.A."/>
            <person name="Matthies H.J."/>
            <person name="Rollo D."/>
            <person name="Stothard P."/>
            <person name="Blankenship R.E."/>
            <person name="Bauer C.E."/>
            <person name="Touchman J.W."/>
        </authorList>
    </citation>
    <scope>NUCLEOTIDE SEQUENCE [LARGE SCALE GENOMIC DNA]</scope>
    <source>
        <strain evidence="3">ATCC 51521 / SW</strain>
    </source>
</reference>